<dbReference type="Gramene" id="GBG83332">
    <property type="protein sequence ID" value="GBG83332"/>
    <property type="gene ID" value="CBR_g37045"/>
</dbReference>
<evidence type="ECO:0000259" key="3">
    <source>
        <dbReference type="PROSITE" id="PS50158"/>
    </source>
</evidence>
<comment type="caution">
    <text evidence="4">The sequence shown here is derived from an EMBL/GenBank/DDBJ whole genome shotgun (WGS) entry which is preliminary data.</text>
</comment>
<dbReference type="Gene3D" id="4.10.60.10">
    <property type="entry name" value="Zinc finger, CCHC-type"/>
    <property type="match status" value="1"/>
</dbReference>
<dbReference type="EMBL" id="BFEA01000436">
    <property type="protein sequence ID" value="GBG83332.1"/>
    <property type="molecule type" value="Genomic_DNA"/>
</dbReference>
<keyword evidence="1" id="KW-0479">Metal-binding</keyword>
<feature type="compositionally biased region" description="Basic and acidic residues" evidence="2">
    <location>
        <begin position="240"/>
        <end position="249"/>
    </location>
</feature>
<feature type="region of interest" description="Disordered" evidence="2">
    <location>
        <begin position="227"/>
        <end position="249"/>
    </location>
</feature>
<dbReference type="GO" id="GO:0003676">
    <property type="term" value="F:nucleic acid binding"/>
    <property type="evidence" value="ECO:0007669"/>
    <property type="project" value="InterPro"/>
</dbReference>
<feature type="domain" description="CCHC-type" evidence="3">
    <location>
        <begin position="64"/>
        <end position="79"/>
    </location>
</feature>
<dbReference type="AlphaFoldDB" id="A0A388LM91"/>
<feature type="compositionally biased region" description="Basic and acidic residues" evidence="2">
    <location>
        <begin position="7"/>
        <end position="44"/>
    </location>
</feature>
<dbReference type="InterPro" id="IPR036875">
    <property type="entry name" value="Znf_CCHC_sf"/>
</dbReference>
<evidence type="ECO:0000256" key="1">
    <source>
        <dbReference type="PROSITE-ProRule" id="PRU00047"/>
    </source>
</evidence>
<proteinExistence type="predicted"/>
<dbReference type="PROSITE" id="PS50158">
    <property type="entry name" value="ZF_CCHC"/>
    <property type="match status" value="1"/>
</dbReference>
<accession>A0A388LM91</accession>
<dbReference type="SUPFAM" id="SSF57756">
    <property type="entry name" value="Retrovirus zinc finger-like domains"/>
    <property type="match status" value="1"/>
</dbReference>
<dbReference type="STRING" id="69332.A0A388LM91"/>
<feature type="region of interest" description="Disordered" evidence="2">
    <location>
        <begin position="296"/>
        <end position="315"/>
    </location>
</feature>
<dbReference type="SMART" id="SM00343">
    <property type="entry name" value="ZnF_C2HC"/>
    <property type="match status" value="1"/>
</dbReference>
<keyword evidence="1" id="KW-0863">Zinc-finger</keyword>
<keyword evidence="5" id="KW-1185">Reference proteome</keyword>
<evidence type="ECO:0000313" key="4">
    <source>
        <dbReference type="EMBL" id="GBG83332.1"/>
    </source>
</evidence>
<name>A0A388LM91_CHABU</name>
<feature type="compositionally biased region" description="Basic and acidic residues" evidence="2">
    <location>
        <begin position="105"/>
        <end position="116"/>
    </location>
</feature>
<protein>
    <recommendedName>
        <fullName evidence="3">CCHC-type domain-containing protein</fullName>
    </recommendedName>
</protein>
<evidence type="ECO:0000256" key="2">
    <source>
        <dbReference type="SAM" id="MobiDB-lite"/>
    </source>
</evidence>
<evidence type="ECO:0000313" key="5">
    <source>
        <dbReference type="Proteomes" id="UP000265515"/>
    </source>
</evidence>
<feature type="region of interest" description="Disordered" evidence="2">
    <location>
        <begin position="136"/>
        <end position="158"/>
    </location>
</feature>
<reference evidence="4 5" key="1">
    <citation type="journal article" date="2018" name="Cell">
        <title>The Chara Genome: Secondary Complexity and Implications for Plant Terrestrialization.</title>
        <authorList>
            <person name="Nishiyama T."/>
            <person name="Sakayama H."/>
            <person name="Vries J.D."/>
            <person name="Buschmann H."/>
            <person name="Saint-Marcoux D."/>
            <person name="Ullrich K.K."/>
            <person name="Haas F.B."/>
            <person name="Vanderstraeten L."/>
            <person name="Becker D."/>
            <person name="Lang D."/>
            <person name="Vosolsobe S."/>
            <person name="Rombauts S."/>
            <person name="Wilhelmsson P.K.I."/>
            <person name="Janitza P."/>
            <person name="Kern R."/>
            <person name="Heyl A."/>
            <person name="Rumpler F."/>
            <person name="Villalobos L.I.A.C."/>
            <person name="Clay J.M."/>
            <person name="Skokan R."/>
            <person name="Toyoda A."/>
            <person name="Suzuki Y."/>
            <person name="Kagoshima H."/>
            <person name="Schijlen E."/>
            <person name="Tajeshwar N."/>
            <person name="Catarino B."/>
            <person name="Hetherington A.J."/>
            <person name="Saltykova A."/>
            <person name="Bonnot C."/>
            <person name="Breuninger H."/>
            <person name="Symeonidi A."/>
            <person name="Radhakrishnan G.V."/>
            <person name="Van Nieuwerburgh F."/>
            <person name="Deforce D."/>
            <person name="Chang C."/>
            <person name="Karol K.G."/>
            <person name="Hedrich R."/>
            <person name="Ulvskov P."/>
            <person name="Glockner G."/>
            <person name="Delwiche C.F."/>
            <person name="Petrasek J."/>
            <person name="Van de Peer Y."/>
            <person name="Friml J."/>
            <person name="Beilby M."/>
            <person name="Dolan L."/>
            <person name="Kohara Y."/>
            <person name="Sugano S."/>
            <person name="Fujiyama A."/>
            <person name="Delaux P.-M."/>
            <person name="Quint M."/>
            <person name="TheiBen G."/>
            <person name="Hagemann M."/>
            <person name="Harholt J."/>
            <person name="Dunand C."/>
            <person name="Zachgo S."/>
            <person name="Langdale J."/>
            <person name="Maumus F."/>
            <person name="Straeten D.V.D."/>
            <person name="Gould S.B."/>
            <person name="Rensing S.A."/>
        </authorList>
    </citation>
    <scope>NUCLEOTIDE SEQUENCE [LARGE SCALE GENOMIC DNA]</scope>
    <source>
        <strain evidence="4 5">S276</strain>
    </source>
</reference>
<dbReference type="InterPro" id="IPR001878">
    <property type="entry name" value="Znf_CCHC"/>
</dbReference>
<dbReference type="OrthoDB" id="425619at2759"/>
<organism evidence="4 5">
    <name type="scientific">Chara braunii</name>
    <name type="common">Braun's stonewort</name>
    <dbReference type="NCBI Taxonomy" id="69332"/>
    <lineage>
        <taxon>Eukaryota</taxon>
        <taxon>Viridiplantae</taxon>
        <taxon>Streptophyta</taxon>
        <taxon>Charophyceae</taxon>
        <taxon>Charales</taxon>
        <taxon>Characeae</taxon>
        <taxon>Chara</taxon>
    </lineage>
</organism>
<gene>
    <name evidence="4" type="ORF">CBR_g37045</name>
</gene>
<dbReference type="GO" id="GO:0008270">
    <property type="term" value="F:zinc ion binding"/>
    <property type="evidence" value="ECO:0007669"/>
    <property type="project" value="UniProtKB-KW"/>
</dbReference>
<dbReference type="Pfam" id="PF00098">
    <property type="entry name" value="zf-CCHC"/>
    <property type="match status" value="1"/>
</dbReference>
<feature type="region of interest" description="Disordered" evidence="2">
    <location>
        <begin position="1"/>
        <end position="116"/>
    </location>
</feature>
<feature type="compositionally biased region" description="Polar residues" evidence="2">
    <location>
        <begin position="93"/>
        <end position="103"/>
    </location>
</feature>
<sequence length="804" mass="92712">MGSNYRDSGRESRRERGSDWGREQGRYEFGRDRYGDGRRERSLERGSSSHGVQREAPQRFTPVCYECGEPGHYRNQCPKLGRDGGHRPGGQRGRSTSPRQFTRQPEPRAMTEDPAMTRKLEDLAASMAAMKEVIEAENAAKEEKRKRKTEKLERKRLKEEEAWLAEEARLAEQKRLARKEEKLRKEEEARENMRKELLMEISIRMGQLDESLQQRYERDLREKMKGKQQVVEYSSDEESVDSHGSDVDALSRKTEQLVISEKRKWGADLPIDDSPPMETPAKRVAKRRLQLGCRHQPLKKSPPYKTPLTSRKKIPAAPGSVGKLRFITDNLRQLGNMNVDELKRICIAEGVEYEGKKMQAILALAEKRTVVAYGEEEGRVGEENAGEIRKGGEEEEPDAARFPYPRIGGHMQFRLQELEGIHPLLCNANNVLKLSHPDRGGLLLQEIKQGLEGWVNWRGGKVTIGRAEVEACLSVKEDTVSKYLDMGTVCRLKKQLEGLVLTPLDRNPGETLALCPRKYYEAMLQLFVTSVGYRVIREPEAVVMEAMRCEVFDAGLTKLAQWDKKGKFGEAYVMPKHKDLTRFRPICPTYSEPTVRGCRIVAKALNHLLFSLPQDWHFNLRSNTSFFEVWDPVEEVFGICLMDDVSLIVLKRRRSSMKVERIRELFEVRYPENLQLKRTDDDSGSWDFLGTQMHVNALQPFVTCCQVAKNERTIWQGDALEFKNGQSFRSWGCKQQKGAVITCHLHRIDRNTNDRTCIPRQVLSLVRELRLKDFPAKTVERTLKRFAKGRDWIWNWTVLWLNPP</sequence>
<keyword evidence="1" id="KW-0862">Zinc</keyword>
<dbReference type="Proteomes" id="UP000265515">
    <property type="component" value="Unassembled WGS sequence"/>
</dbReference>